<dbReference type="Pfam" id="PF10318">
    <property type="entry name" value="7TM_GPCR_Srh"/>
    <property type="match status" value="1"/>
</dbReference>
<feature type="transmembrane region" description="Helical" evidence="1">
    <location>
        <begin position="224"/>
        <end position="251"/>
    </location>
</feature>
<dbReference type="InterPro" id="IPR019422">
    <property type="entry name" value="7TM_GPCR_serpentine_rcpt_Srh"/>
</dbReference>
<evidence type="ECO:0000313" key="3">
    <source>
        <dbReference type="Proteomes" id="UP000298663"/>
    </source>
</evidence>
<organism evidence="2 3">
    <name type="scientific">Steinernema carpocapsae</name>
    <name type="common">Entomopathogenic nematode</name>
    <dbReference type="NCBI Taxonomy" id="34508"/>
    <lineage>
        <taxon>Eukaryota</taxon>
        <taxon>Metazoa</taxon>
        <taxon>Ecdysozoa</taxon>
        <taxon>Nematoda</taxon>
        <taxon>Chromadorea</taxon>
        <taxon>Rhabditida</taxon>
        <taxon>Tylenchina</taxon>
        <taxon>Panagrolaimomorpha</taxon>
        <taxon>Strongyloidoidea</taxon>
        <taxon>Steinernematidae</taxon>
        <taxon>Steinernema</taxon>
    </lineage>
</organism>
<feature type="transmembrane region" description="Helical" evidence="1">
    <location>
        <begin position="263"/>
        <end position="286"/>
    </location>
</feature>
<evidence type="ECO:0000256" key="1">
    <source>
        <dbReference type="SAM" id="Phobius"/>
    </source>
</evidence>
<keyword evidence="1" id="KW-0472">Membrane</keyword>
<protein>
    <recommendedName>
        <fullName evidence="4">G-protein coupled receptors family 1 profile domain-containing protein</fullName>
    </recommendedName>
</protein>
<dbReference type="AlphaFoldDB" id="A0A4U5M215"/>
<feature type="transmembrane region" description="Helical" evidence="1">
    <location>
        <begin position="181"/>
        <end position="203"/>
    </location>
</feature>
<dbReference type="EMBL" id="AZBU02000010">
    <property type="protein sequence ID" value="TKR62692.1"/>
    <property type="molecule type" value="Genomic_DNA"/>
</dbReference>
<keyword evidence="1" id="KW-0812">Transmembrane</keyword>
<comment type="caution">
    <text evidence="2">The sequence shown here is derived from an EMBL/GenBank/DDBJ whole genome shotgun (WGS) entry which is preliminary data.</text>
</comment>
<reference evidence="2 3" key="1">
    <citation type="journal article" date="2015" name="Genome Biol.">
        <title>Comparative genomics of Steinernema reveals deeply conserved gene regulatory networks.</title>
        <authorList>
            <person name="Dillman A.R."/>
            <person name="Macchietto M."/>
            <person name="Porter C.F."/>
            <person name="Rogers A."/>
            <person name="Williams B."/>
            <person name="Antoshechkin I."/>
            <person name="Lee M.M."/>
            <person name="Goodwin Z."/>
            <person name="Lu X."/>
            <person name="Lewis E.E."/>
            <person name="Goodrich-Blair H."/>
            <person name="Stock S.P."/>
            <person name="Adams B.J."/>
            <person name="Sternberg P.W."/>
            <person name="Mortazavi A."/>
        </authorList>
    </citation>
    <scope>NUCLEOTIDE SEQUENCE [LARGE SCALE GENOMIC DNA]</scope>
    <source>
        <strain evidence="2 3">ALL</strain>
    </source>
</reference>
<reference evidence="2 3" key="2">
    <citation type="journal article" date="2019" name="G3 (Bethesda)">
        <title>Hybrid Assembly of the Genome of the Entomopathogenic Nematode Steinernema carpocapsae Identifies the X-Chromosome.</title>
        <authorList>
            <person name="Serra L."/>
            <person name="Macchietto M."/>
            <person name="Macias-Munoz A."/>
            <person name="McGill C.J."/>
            <person name="Rodriguez I.M."/>
            <person name="Rodriguez B."/>
            <person name="Murad R."/>
            <person name="Mortazavi A."/>
        </authorList>
    </citation>
    <scope>NUCLEOTIDE SEQUENCE [LARGE SCALE GENOMIC DNA]</scope>
    <source>
        <strain evidence="2 3">ALL</strain>
    </source>
</reference>
<evidence type="ECO:0008006" key="4">
    <source>
        <dbReference type="Google" id="ProtNLM"/>
    </source>
</evidence>
<feature type="transmembrane region" description="Helical" evidence="1">
    <location>
        <begin position="102"/>
        <end position="129"/>
    </location>
</feature>
<sequence length="315" mass="35320">MDFLADSHALINASSLRLACHIVSGIDLILEIYFLYLVLNKSTPEMQVYRIFLIVGSLSNVFVSSVVGVVAAYVPVLEQLSHGVYVCFVSKYLYGTWSVVAYVVYSVFMLLQLQIPLAMLFYATAVVCWPKVYEFYMTPKMIPLIVGFCILPSCILLPLALRTQVEMCFWFDAHLPALTFLGALVGYGICFTIAAVFLLTMLITFLKNTRANLSKATIRLVKTIVYNFSISIGTLLIMYIGPLIFLTFFLVLGDAGDLEYKQLGLSILFLNLCYYSSVGTIVNIAITKPYRRAFMRQVRFVTMKISPTQTLSTST</sequence>
<keyword evidence="3" id="KW-1185">Reference proteome</keyword>
<gene>
    <name evidence="2" type="ORF">L596_026616</name>
</gene>
<accession>A0A4U5M215</accession>
<feature type="transmembrane region" description="Helical" evidence="1">
    <location>
        <begin position="141"/>
        <end position="161"/>
    </location>
</feature>
<evidence type="ECO:0000313" key="2">
    <source>
        <dbReference type="EMBL" id="TKR62692.1"/>
    </source>
</evidence>
<keyword evidence="1" id="KW-1133">Transmembrane helix</keyword>
<proteinExistence type="predicted"/>
<feature type="transmembrane region" description="Helical" evidence="1">
    <location>
        <begin position="51"/>
        <end position="74"/>
    </location>
</feature>
<dbReference type="Proteomes" id="UP000298663">
    <property type="component" value="Unassembled WGS sequence"/>
</dbReference>
<name>A0A4U5M215_STECR</name>
<feature type="transmembrane region" description="Helical" evidence="1">
    <location>
        <begin position="16"/>
        <end position="39"/>
    </location>
</feature>